<feature type="domain" description="Plasmid replication protein C C-terminal" evidence="2">
    <location>
        <begin position="293"/>
        <end position="392"/>
    </location>
</feature>
<gene>
    <name evidence="3" type="ORF">J1C56_14450</name>
</gene>
<keyword evidence="4" id="KW-1185">Reference proteome</keyword>
<dbReference type="Pfam" id="PF03428">
    <property type="entry name" value="RP-C"/>
    <property type="match status" value="1"/>
</dbReference>
<dbReference type="SUPFAM" id="SSF46785">
    <property type="entry name" value="Winged helix' DNA-binding domain"/>
    <property type="match status" value="1"/>
</dbReference>
<dbReference type="AlphaFoldDB" id="A0A9X1D693"/>
<dbReference type="CDD" id="cd00090">
    <property type="entry name" value="HTH_ARSR"/>
    <property type="match status" value="1"/>
</dbReference>
<accession>A0A9X1D693</accession>
<dbReference type="NCBIfam" id="NF040974">
    <property type="entry name" value="RepABC_RepC"/>
    <property type="match status" value="1"/>
</dbReference>
<dbReference type="InterPro" id="IPR011991">
    <property type="entry name" value="ArsR-like_HTH"/>
</dbReference>
<proteinExistence type="predicted"/>
<dbReference type="InterPro" id="IPR005090">
    <property type="entry name" value="RepC_N"/>
</dbReference>
<dbReference type="RefSeq" id="WP_214390505.1">
    <property type="nucleotide sequence ID" value="NZ_JAFLWW010000004.1"/>
</dbReference>
<dbReference type="InterPro" id="IPR047611">
    <property type="entry name" value="RepABC_RepC"/>
</dbReference>
<feature type="domain" description="Plasmid replication protein C N-terminal" evidence="1">
    <location>
        <begin position="13"/>
        <end position="185"/>
    </location>
</feature>
<dbReference type="InterPro" id="IPR021760">
    <property type="entry name" value="RepC_C"/>
</dbReference>
<evidence type="ECO:0000313" key="3">
    <source>
        <dbReference type="EMBL" id="MBT1156796.1"/>
    </source>
</evidence>
<dbReference type="Proteomes" id="UP001138921">
    <property type="component" value="Unassembled WGS sequence"/>
</dbReference>
<name>A0A9X1D693_9HYPH</name>
<dbReference type="Pfam" id="PF11800">
    <property type="entry name" value="RP-C_C"/>
    <property type="match status" value="1"/>
</dbReference>
<dbReference type="InterPro" id="IPR036390">
    <property type="entry name" value="WH_DNA-bd_sf"/>
</dbReference>
<protein>
    <submittedName>
        <fullName evidence="3">Replication initiation protein RepC</fullName>
    </submittedName>
</protein>
<dbReference type="NCBIfam" id="NF010396">
    <property type="entry name" value="PRK13824.1"/>
    <property type="match status" value="1"/>
</dbReference>
<evidence type="ECO:0000259" key="2">
    <source>
        <dbReference type="Pfam" id="PF11800"/>
    </source>
</evidence>
<sequence>MIEHISTTPFGRRSLSLAMVAGQMAAGSCAPGASTNKWQVFRAVCEAKGLLGASDRALAVLNALLSFHPDTDLVEGEGLVVFPSNAQLALRAHGMAPATLRRHLSVLVDCGLVVRRDSPNGKRYARKGYDGAIEQAFGFDLTPLLARAQEFERLAEAVRAERRALLLVRERITILRRDIAKMIAFGLEEGIAADWQRLHLEYREIAATIPRTASRLELEPIAEELALLAQEVRKTLESHVKTEETSANESHFERHIQNSNTHLHELEPGLEKGQGTTAAVKLETKSQPPTGYPLGMVLRACPDIADYARNGISGWADLVETANLVRGALGVSPDAWNQACEAMGAVDAAIMVAAMLQKGEAIASPGGYLRSLTAKARAGEFSIGPVLMALLRGKGGDARARAG</sequence>
<reference evidence="3" key="1">
    <citation type="journal article" date="2021" name="Microorganisms">
        <title>Phylogenomic Reconstruction and Metabolic Potential of the Genus Aminobacter.</title>
        <authorList>
            <person name="Artuso I."/>
            <person name="Turrini P."/>
            <person name="Pirolo M."/>
            <person name="Lugli G.A."/>
            <person name="Ventura M."/>
            <person name="Visca P."/>
        </authorList>
    </citation>
    <scope>NUCLEOTIDE SEQUENCE</scope>
    <source>
        <strain evidence="3">LMG 26462</strain>
    </source>
</reference>
<dbReference type="EMBL" id="JAFLWW010000004">
    <property type="protein sequence ID" value="MBT1156796.1"/>
    <property type="molecule type" value="Genomic_DNA"/>
</dbReference>
<comment type="caution">
    <text evidence="3">The sequence shown here is derived from an EMBL/GenBank/DDBJ whole genome shotgun (WGS) entry which is preliminary data.</text>
</comment>
<dbReference type="GO" id="GO:0006355">
    <property type="term" value="P:regulation of DNA-templated transcription"/>
    <property type="evidence" value="ECO:0007669"/>
    <property type="project" value="UniProtKB-ARBA"/>
</dbReference>
<reference evidence="3" key="2">
    <citation type="submission" date="2021-03" db="EMBL/GenBank/DDBJ databases">
        <authorList>
            <person name="Artuso I."/>
            <person name="Turrini P."/>
            <person name="Pirolo M."/>
            <person name="Lugli G.A."/>
            <person name="Ventura M."/>
            <person name="Visca P."/>
        </authorList>
    </citation>
    <scope>NUCLEOTIDE SEQUENCE</scope>
    <source>
        <strain evidence="3">LMG 26462</strain>
    </source>
</reference>
<evidence type="ECO:0000313" key="4">
    <source>
        <dbReference type="Proteomes" id="UP001138921"/>
    </source>
</evidence>
<organism evidence="3 4">
    <name type="scientific">Aminobacter anthyllidis</name>
    <dbReference type="NCBI Taxonomy" id="1035067"/>
    <lineage>
        <taxon>Bacteria</taxon>
        <taxon>Pseudomonadati</taxon>
        <taxon>Pseudomonadota</taxon>
        <taxon>Alphaproteobacteria</taxon>
        <taxon>Hyphomicrobiales</taxon>
        <taxon>Phyllobacteriaceae</taxon>
        <taxon>Aminobacter</taxon>
    </lineage>
</organism>
<evidence type="ECO:0000259" key="1">
    <source>
        <dbReference type="Pfam" id="PF03428"/>
    </source>
</evidence>